<dbReference type="RefSeq" id="WP_092572592.1">
    <property type="nucleotide sequence ID" value="NZ_FOEN01000012.1"/>
</dbReference>
<dbReference type="OrthoDB" id="2133857at2"/>
<dbReference type="Proteomes" id="UP000198833">
    <property type="component" value="Unassembled WGS sequence"/>
</dbReference>
<dbReference type="InterPro" id="IPR002560">
    <property type="entry name" value="Transposase_DDE"/>
</dbReference>
<keyword evidence="3" id="KW-1185">Reference proteome</keyword>
<evidence type="ECO:0000259" key="1">
    <source>
        <dbReference type="Pfam" id="PF01610"/>
    </source>
</evidence>
<sequence>MYQPYRALFQSIFPNAEIIIDRFHVVQLLNRALNQIRIQLMRDIRYQRPRDYTKLKQLWKLILKRREDLDFQDYHTHRLFDGLITEQGMVDYLLNLDDKFYRAYHLTHQLIEAIQSHSHQAFEEVLQEGRKYLLPRPLRTDWNTLFDYRTEIHHSLTYTLSNGPVEGMNHKIKNIKRSDYGYRNFGHLRCRIFLSCQLFSQEEPPYRHIVYNDERADHKYNTSMNG</sequence>
<dbReference type="EMBL" id="FOEN01000012">
    <property type="protein sequence ID" value="SEQ47207.1"/>
    <property type="molecule type" value="Genomic_DNA"/>
</dbReference>
<dbReference type="Pfam" id="PF01610">
    <property type="entry name" value="DDE_Tnp_ISL3"/>
    <property type="match status" value="1"/>
</dbReference>
<protein>
    <submittedName>
        <fullName evidence="2">Transposase</fullName>
    </submittedName>
</protein>
<proteinExistence type="predicted"/>
<feature type="domain" description="Transposase IS204/IS1001/IS1096/IS1165 DDE" evidence="1">
    <location>
        <begin position="1"/>
        <end position="192"/>
    </location>
</feature>
<accession>A0A1H9GAT2</accession>
<dbReference type="InterPro" id="IPR047951">
    <property type="entry name" value="Transpos_ISL3"/>
</dbReference>
<dbReference type="AlphaFoldDB" id="A0A1H9GAT2"/>
<reference evidence="2 3" key="1">
    <citation type="submission" date="2016-10" db="EMBL/GenBank/DDBJ databases">
        <authorList>
            <person name="de Groot N.N."/>
        </authorList>
    </citation>
    <scope>NUCLEOTIDE SEQUENCE [LARGE SCALE GENOMIC DNA]</scope>
    <source>
        <strain evidence="2 3">DSM 15695</strain>
    </source>
</reference>
<name>A0A1H9GAT2_9LACT</name>
<organism evidence="2 3">
    <name type="scientific">Ignavigranum ruoffiae</name>
    <dbReference type="NCBI Taxonomy" id="89093"/>
    <lineage>
        <taxon>Bacteria</taxon>
        <taxon>Bacillati</taxon>
        <taxon>Bacillota</taxon>
        <taxon>Bacilli</taxon>
        <taxon>Lactobacillales</taxon>
        <taxon>Aerococcaceae</taxon>
        <taxon>Ignavigranum</taxon>
    </lineage>
</organism>
<dbReference type="STRING" id="89093.SAMN04488558_11228"/>
<evidence type="ECO:0000313" key="3">
    <source>
        <dbReference type="Proteomes" id="UP000198833"/>
    </source>
</evidence>
<gene>
    <name evidence="2" type="ORF">SAMN04488558_11228</name>
</gene>
<dbReference type="PANTHER" id="PTHR33498:SF1">
    <property type="entry name" value="TRANSPOSASE FOR INSERTION SEQUENCE ELEMENT IS1557"/>
    <property type="match status" value="1"/>
</dbReference>
<evidence type="ECO:0000313" key="2">
    <source>
        <dbReference type="EMBL" id="SEQ47207.1"/>
    </source>
</evidence>
<dbReference type="PANTHER" id="PTHR33498">
    <property type="entry name" value="TRANSPOSASE FOR INSERTION SEQUENCE ELEMENT IS1557"/>
    <property type="match status" value="1"/>
</dbReference>